<name>A0A9W6IS80_9HYPH</name>
<dbReference type="Gene3D" id="3.40.50.300">
    <property type="entry name" value="P-loop containing nucleotide triphosphate hydrolases"/>
    <property type="match status" value="1"/>
</dbReference>
<sequence>MTHSLPPTPFVALERVSKTFASTNVAPRARGTHAVGREIAALDGFDLTVGDGEVVALLGPSGCGKSTALRMIAGLTAPTSGAVVWRDPAAAADIGMVLQDPTLAPWSTVADNVRLPLRLKGISRTASAPRVAEALARVGLADRAGAYPGELSGGMRMRVSIARALVARPRLLLLDEPFGALDEITRFKLNDELLALKREHGWTVVFVTHSVFESVYLADRIVVMTPRPGRAADEITVTADEPRSSGFRMSPAYAALCRGVSQALGAATDAG</sequence>
<keyword evidence="8" id="KW-1185">Reference proteome</keyword>
<gene>
    <name evidence="6" type="ORF">GCM10008170_03840</name>
    <name evidence="7" type="ORF">JOD31_001532</name>
</gene>
<reference evidence="6" key="3">
    <citation type="submission" date="2023-01" db="EMBL/GenBank/DDBJ databases">
        <authorList>
            <person name="Sun Q."/>
            <person name="Evtushenko L."/>
        </authorList>
    </citation>
    <scope>NUCLEOTIDE SEQUENCE</scope>
    <source>
        <strain evidence="6">VKM B-1606</strain>
    </source>
</reference>
<dbReference type="InterPro" id="IPR050166">
    <property type="entry name" value="ABC_transporter_ATP-bind"/>
</dbReference>
<dbReference type="InterPro" id="IPR017871">
    <property type="entry name" value="ABC_transporter-like_CS"/>
</dbReference>
<dbReference type="EMBL" id="JAFBCY010000002">
    <property type="protein sequence ID" value="MBM7851307.1"/>
    <property type="molecule type" value="Genomic_DNA"/>
</dbReference>
<dbReference type="PROSITE" id="PS00211">
    <property type="entry name" value="ABC_TRANSPORTER_1"/>
    <property type="match status" value="1"/>
</dbReference>
<comment type="similarity">
    <text evidence="1">Belongs to the ABC transporter superfamily.</text>
</comment>
<dbReference type="PROSITE" id="PS50893">
    <property type="entry name" value="ABC_TRANSPORTER_2"/>
    <property type="match status" value="1"/>
</dbReference>
<dbReference type="Pfam" id="PF00005">
    <property type="entry name" value="ABC_tran"/>
    <property type="match status" value="1"/>
</dbReference>
<dbReference type="CDD" id="cd03293">
    <property type="entry name" value="ABC_NrtD_SsuB_transporters"/>
    <property type="match status" value="1"/>
</dbReference>
<evidence type="ECO:0000259" key="5">
    <source>
        <dbReference type="PROSITE" id="PS50893"/>
    </source>
</evidence>
<accession>A0A9W6IS80</accession>
<evidence type="ECO:0000256" key="3">
    <source>
        <dbReference type="ARBA" id="ARBA00022741"/>
    </source>
</evidence>
<dbReference type="Proteomes" id="UP001143400">
    <property type="component" value="Unassembled WGS sequence"/>
</dbReference>
<dbReference type="GO" id="GO:0016887">
    <property type="term" value="F:ATP hydrolysis activity"/>
    <property type="evidence" value="ECO:0007669"/>
    <property type="project" value="InterPro"/>
</dbReference>
<evidence type="ECO:0000313" key="7">
    <source>
        <dbReference type="EMBL" id="MBM7851307.1"/>
    </source>
</evidence>
<evidence type="ECO:0000313" key="8">
    <source>
        <dbReference type="Proteomes" id="UP000758856"/>
    </source>
</evidence>
<feature type="domain" description="ABC transporter" evidence="5">
    <location>
        <begin position="11"/>
        <end position="251"/>
    </location>
</feature>
<dbReference type="InterPro" id="IPR003439">
    <property type="entry name" value="ABC_transporter-like_ATP-bd"/>
</dbReference>
<dbReference type="InterPro" id="IPR003593">
    <property type="entry name" value="AAA+_ATPase"/>
</dbReference>
<evidence type="ECO:0000313" key="6">
    <source>
        <dbReference type="EMBL" id="GLK54365.1"/>
    </source>
</evidence>
<evidence type="ECO:0000256" key="4">
    <source>
        <dbReference type="ARBA" id="ARBA00022840"/>
    </source>
</evidence>
<evidence type="ECO:0000313" key="9">
    <source>
        <dbReference type="Proteomes" id="UP001143400"/>
    </source>
</evidence>
<dbReference type="InterPro" id="IPR027417">
    <property type="entry name" value="P-loop_NTPase"/>
</dbReference>
<dbReference type="SMART" id="SM00382">
    <property type="entry name" value="AAA"/>
    <property type="match status" value="1"/>
</dbReference>
<dbReference type="AlphaFoldDB" id="A0A9W6IS80"/>
<dbReference type="Proteomes" id="UP000758856">
    <property type="component" value="Unassembled WGS sequence"/>
</dbReference>
<organism evidence="6 9">
    <name type="scientific">Methylopila capsulata</name>
    <dbReference type="NCBI Taxonomy" id="61654"/>
    <lineage>
        <taxon>Bacteria</taxon>
        <taxon>Pseudomonadati</taxon>
        <taxon>Pseudomonadota</taxon>
        <taxon>Alphaproteobacteria</taxon>
        <taxon>Hyphomicrobiales</taxon>
        <taxon>Methylopilaceae</taxon>
        <taxon>Methylopila</taxon>
    </lineage>
</organism>
<evidence type="ECO:0000256" key="1">
    <source>
        <dbReference type="ARBA" id="ARBA00005417"/>
    </source>
</evidence>
<dbReference type="RefSeq" id="WP_204949698.1">
    <property type="nucleotide sequence ID" value="NZ_BSFF01000001.1"/>
</dbReference>
<dbReference type="SUPFAM" id="SSF52540">
    <property type="entry name" value="P-loop containing nucleoside triphosphate hydrolases"/>
    <property type="match status" value="1"/>
</dbReference>
<protein>
    <submittedName>
        <fullName evidence="7">NitT/TauT family transport system ATP-binding protein</fullName>
    </submittedName>
    <submittedName>
        <fullName evidence="6">Nitrate/sulfonate/bicarbonate ABC transporter ATP-binding protein</fullName>
    </submittedName>
</protein>
<proteinExistence type="inferred from homology"/>
<dbReference type="PANTHER" id="PTHR42788">
    <property type="entry name" value="TAURINE IMPORT ATP-BINDING PROTEIN-RELATED"/>
    <property type="match status" value="1"/>
</dbReference>
<keyword evidence="4 6" id="KW-0067">ATP-binding</keyword>
<evidence type="ECO:0000256" key="2">
    <source>
        <dbReference type="ARBA" id="ARBA00022448"/>
    </source>
</evidence>
<dbReference type="GO" id="GO:0005524">
    <property type="term" value="F:ATP binding"/>
    <property type="evidence" value="ECO:0007669"/>
    <property type="project" value="UniProtKB-KW"/>
</dbReference>
<dbReference type="EMBL" id="BSFF01000001">
    <property type="protein sequence ID" value="GLK54365.1"/>
    <property type="molecule type" value="Genomic_DNA"/>
</dbReference>
<keyword evidence="2" id="KW-0813">Transport</keyword>
<reference evidence="6" key="1">
    <citation type="journal article" date="2014" name="Int. J. Syst. Evol. Microbiol.">
        <title>Complete genome sequence of Corynebacterium casei LMG S-19264T (=DSM 44701T), isolated from a smear-ripened cheese.</title>
        <authorList>
            <consortium name="US DOE Joint Genome Institute (JGI-PGF)"/>
            <person name="Walter F."/>
            <person name="Albersmeier A."/>
            <person name="Kalinowski J."/>
            <person name="Ruckert C."/>
        </authorList>
    </citation>
    <scope>NUCLEOTIDE SEQUENCE</scope>
    <source>
        <strain evidence="6">VKM B-1606</strain>
    </source>
</reference>
<dbReference type="PANTHER" id="PTHR42788:SF19">
    <property type="entry name" value="ALIPHATIC SULFONATES IMPORT ATP-BINDING PROTEIN SSUB 2"/>
    <property type="match status" value="1"/>
</dbReference>
<keyword evidence="3" id="KW-0547">Nucleotide-binding</keyword>
<comment type="caution">
    <text evidence="6">The sequence shown here is derived from an EMBL/GenBank/DDBJ whole genome shotgun (WGS) entry which is preliminary data.</text>
</comment>
<reference evidence="7 8" key="2">
    <citation type="submission" date="2021-01" db="EMBL/GenBank/DDBJ databases">
        <title>Genomic Encyclopedia of Type Strains, Phase IV (KMG-IV): sequencing the most valuable type-strain genomes for metagenomic binning, comparative biology and taxonomic classification.</title>
        <authorList>
            <person name="Goeker M."/>
        </authorList>
    </citation>
    <scope>NUCLEOTIDE SEQUENCE [LARGE SCALE GENOMIC DNA]</scope>
    <source>
        <strain evidence="7 8">DSM 6130</strain>
    </source>
</reference>